<evidence type="ECO:0000313" key="6">
    <source>
        <dbReference type="Proteomes" id="UP000285697"/>
    </source>
</evidence>
<proteinExistence type="inferred from homology"/>
<dbReference type="InterPro" id="IPR011004">
    <property type="entry name" value="Trimer_LpxA-like_sf"/>
</dbReference>
<evidence type="ECO:0000256" key="2">
    <source>
        <dbReference type="ARBA" id="ARBA00022679"/>
    </source>
</evidence>
<evidence type="ECO:0000256" key="1">
    <source>
        <dbReference type="ARBA" id="ARBA00007274"/>
    </source>
</evidence>
<dbReference type="GO" id="GO:0016746">
    <property type="term" value="F:acyltransferase activity"/>
    <property type="evidence" value="ECO:0007669"/>
    <property type="project" value="UniProtKB-KW"/>
</dbReference>
<evidence type="ECO:0000313" key="5">
    <source>
        <dbReference type="EMBL" id="RHG21436.1"/>
    </source>
</evidence>
<organism evidence="5 6">
    <name type="scientific">Mediterraneibacter gnavus</name>
    <name type="common">Ruminococcus gnavus</name>
    <dbReference type="NCBI Taxonomy" id="33038"/>
    <lineage>
        <taxon>Bacteria</taxon>
        <taxon>Bacillati</taxon>
        <taxon>Bacillota</taxon>
        <taxon>Clostridia</taxon>
        <taxon>Lachnospirales</taxon>
        <taxon>Lachnospiraceae</taxon>
        <taxon>Mediterraneibacter</taxon>
    </lineage>
</organism>
<gene>
    <name evidence="5" type="ORF">DW270_03640</name>
    <name evidence="4" type="ORF">LIQ08_06255</name>
</gene>
<name>A0A414SNC7_MEDGN</name>
<keyword evidence="2 5" id="KW-0808">Transferase</keyword>
<protein>
    <submittedName>
        <fullName evidence="5">Serine acetyltransferase</fullName>
    </submittedName>
</protein>
<keyword evidence="3" id="KW-0012">Acyltransferase</keyword>
<dbReference type="CDD" id="cd03354">
    <property type="entry name" value="LbH_SAT"/>
    <property type="match status" value="1"/>
</dbReference>
<dbReference type="AlphaFoldDB" id="A0A414SNC7"/>
<dbReference type="PANTHER" id="PTHR42811">
    <property type="entry name" value="SERINE ACETYLTRANSFERASE"/>
    <property type="match status" value="1"/>
</dbReference>
<reference evidence="5 6" key="1">
    <citation type="submission" date="2018-08" db="EMBL/GenBank/DDBJ databases">
        <title>A genome reference for cultivated species of the human gut microbiota.</title>
        <authorList>
            <person name="Zou Y."/>
            <person name="Xue W."/>
            <person name="Luo G."/>
        </authorList>
    </citation>
    <scope>NUCLEOTIDE SEQUENCE [LARGE SCALE GENOMIC DNA]</scope>
    <source>
        <strain evidence="5 6">AM22-7AC</strain>
    </source>
</reference>
<dbReference type="Gene3D" id="2.160.10.10">
    <property type="entry name" value="Hexapeptide repeat proteins"/>
    <property type="match status" value="1"/>
</dbReference>
<comment type="similarity">
    <text evidence="1">Belongs to the transferase hexapeptide repeat family.</text>
</comment>
<dbReference type="InterPro" id="IPR001451">
    <property type="entry name" value="Hexapep"/>
</dbReference>
<evidence type="ECO:0000313" key="4">
    <source>
        <dbReference type="EMBL" id="MCB5618764.1"/>
    </source>
</evidence>
<dbReference type="Proteomes" id="UP000285697">
    <property type="component" value="Unassembled WGS sequence"/>
</dbReference>
<dbReference type="SUPFAM" id="SSF51161">
    <property type="entry name" value="Trimeric LpxA-like enzymes"/>
    <property type="match status" value="1"/>
</dbReference>
<dbReference type="EMBL" id="QRIA01000003">
    <property type="protein sequence ID" value="RHG21436.1"/>
    <property type="molecule type" value="Genomic_DNA"/>
</dbReference>
<sequence length="194" mass="21643">MIKTKDELVYYLKCDKVALMVPENKKWPSLFDYVWKYEIALRKAEYYSNRRNLIQKTMYLYWYYKFKKLGFKLNIEIWLNQFGPGLSIAHAGNIIVNGNARIGCNCRIHEGVTIGATDGHENAAIIGDNVFIGSGAKIIGEVTIANNIAIGAGAVVTKSFSEDNITIAGVPAKIISHKGSEKNLIKATEIVKNK</sequence>
<reference evidence="4" key="2">
    <citation type="submission" date="2021-10" db="EMBL/GenBank/DDBJ databases">
        <title>Collection of gut derived symbiotic bacterial strains cultured from healthy donors.</title>
        <authorList>
            <person name="Lin H."/>
            <person name="Littmann E."/>
            <person name="Claire K."/>
            <person name="Pamer E."/>
        </authorList>
    </citation>
    <scope>NUCLEOTIDE SEQUENCE</scope>
    <source>
        <strain evidence="4">MSK.23.18</strain>
    </source>
</reference>
<comment type="caution">
    <text evidence="5">The sequence shown here is derived from an EMBL/GenBank/DDBJ whole genome shotgun (WGS) entry which is preliminary data.</text>
</comment>
<accession>A0A414SNC7</accession>
<dbReference type="RefSeq" id="WP_118262785.1">
    <property type="nucleotide sequence ID" value="NZ_JAAIQY010000008.1"/>
</dbReference>
<dbReference type="Pfam" id="PF00132">
    <property type="entry name" value="Hexapep"/>
    <property type="match status" value="1"/>
</dbReference>
<dbReference type="Proteomes" id="UP001297370">
    <property type="component" value="Unassembled WGS sequence"/>
</dbReference>
<dbReference type="InterPro" id="IPR045304">
    <property type="entry name" value="LbH_SAT"/>
</dbReference>
<dbReference type="EMBL" id="JAJBOM010000006">
    <property type="protein sequence ID" value="MCB5618764.1"/>
    <property type="molecule type" value="Genomic_DNA"/>
</dbReference>
<evidence type="ECO:0000256" key="3">
    <source>
        <dbReference type="ARBA" id="ARBA00023315"/>
    </source>
</evidence>